<proteinExistence type="predicted"/>
<keyword evidence="4" id="KW-1185">Reference proteome</keyword>
<name>A0ABW2VP15_9ACTN</name>
<dbReference type="EMBL" id="JBHTEC010000001">
    <property type="protein sequence ID" value="MFD0285387.1"/>
    <property type="molecule type" value="Genomic_DNA"/>
</dbReference>
<gene>
    <name evidence="3" type="ORF">ACFQZP_27615</name>
</gene>
<sequence length="260" mass="27692">MPTTLTGLVLFLTLLTPGFVYQRRHARDVPAYQRSPLAETAGIVLVSLLADWVVGVAFALFAHLTPNAVPNPTKLRHSPDYLTENLLSVTLWGAGLLGLATALAYGLAVVRRVDDRAERPGWWWAFQAFPAKHRLHEYQDSRIYVGCQLRDGSYVAGTLLTHSRLSADSGDRDLLLRGEIRLRPSGAAAAVALPDAHVMIVSARDIVWMTVTYSRGTVLKNGVPPPASASESGSGPAPDPARAAAPAVGSTGEGTGDHGA</sequence>
<organism evidence="3 4">
    <name type="scientific">Streptomyces lutosisoli</name>
    <dbReference type="NCBI Taxonomy" id="2665721"/>
    <lineage>
        <taxon>Bacteria</taxon>
        <taxon>Bacillati</taxon>
        <taxon>Actinomycetota</taxon>
        <taxon>Actinomycetes</taxon>
        <taxon>Kitasatosporales</taxon>
        <taxon>Streptomycetaceae</taxon>
        <taxon>Streptomyces</taxon>
    </lineage>
</organism>
<feature type="region of interest" description="Disordered" evidence="1">
    <location>
        <begin position="224"/>
        <end position="260"/>
    </location>
</feature>
<keyword evidence="2" id="KW-0812">Transmembrane</keyword>
<dbReference type="RefSeq" id="WP_381261181.1">
    <property type="nucleotide sequence ID" value="NZ_JBHTBI010000048.1"/>
</dbReference>
<comment type="caution">
    <text evidence="3">The sequence shown here is derived from an EMBL/GenBank/DDBJ whole genome shotgun (WGS) entry which is preliminary data.</text>
</comment>
<evidence type="ECO:0000313" key="4">
    <source>
        <dbReference type="Proteomes" id="UP001596957"/>
    </source>
</evidence>
<keyword evidence="2" id="KW-0472">Membrane</keyword>
<protein>
    <submittedName>
        <fullName evidence="3">DUF6338 family protein</fullName>
    </submittedName>
</protein>
<evidence type="ECO:0000256" key="1">
    <source>
        <dbReference type="SAM" id="MobiDB-lite"/>
    </source>
</evidence>
<feature type="transmembrane region" description="Helical" evidence="2">
    <location>
        <begin position="86"/>
        <end position="110"/>
    </location>
</feature>
<evidence type="ECO:0000256" key="2">
    <source>
        <dbReference type="SAM" id="Phobius"/>
    </source>
</evidence>
<feature type="transmembrane region" description="Helical" evidence="2">
    <location>
        <begin position="43"/>
        <end position="66"/>
    </location>
</feature>
<dbReference type="InterPro" id="IPR045919">
    <property type="entry name" value="DUF6338"/>
</dbReference>
<evidence type="ECO:0000313" key="3">
    <source>
        <dbReference type="EMBL" id="MFD0285387.1"/>
    </source>
</evidence>
<feature type="transmembrane region" description="Helical" evidence="2">
    <location>
        <begin position="6"/>
        <end position="22"/>
    </location>
</feature>
<keyword evidence="2" id="KW-1133">Transmembrane helix</keyword>
<accession>A0ABW2VP15</accession>
<feature type="compositionally biased region" description="Low complexity" evidence="1">
    <location>
        <begin position="228"/>
        <end position="247"/>
    </location>
</feature>
<dbReference type="Pfam" id="PF19865">
    <property type="entry name" value="DUF6338"/>
    <property type="match status" value="1"/>
</dbReference>
<dbReference type="Proteomes" id="UP001596957">
    <property type="component" value="Unassembled WGS sequence"/>
</dbReference>
<reference evidence="4" key="1">
    <citation type="journal article" date="2019" name="Int. J. Syst. Evol. Microbiol.">
        <title>The Global Catalogue of Microorganisms (GCM) 10K type strain sequencing project: providing services to taxonomists for standard genome sequencing and annotation.</title>
        <authorList>
            <consortium name="The Broad Institute Genomics Platform"/>
            <consortium name="The Broad Institute Genome Sequencing Center for Infectious Disease"/>
            <person name="Wu L."/>
            <person name="Ma J."/>
        </authorList>
    </citation>
    <scope>NUCLEOTIDE SEQUENCE [LARGE SCALE GENOMIC DNA]</scope>
    <source>
        <strain evidence="4">CGMCC 4.7198</strain>
    </source>
</reference>